<keyword evidence="3" id="KW-1185">Reference proteome</keyword>
<feature type="region of interest" description="Disordered" evidence="1">
    <location>
        <begin position="39"/>
        <end position="65"/>
    </location>
</feature>
<organism evidence="2 3">
    <name type="scientific">Salix suchowensis</name>
    <dbReference type="NCBI Taxonomy" id="1278906"/>
    <lineage>
        <taxon>Eukaryota</taxon>
        <taxon>Viridiplantae</taxon>
        <taxon>Streptophyta</taxon>
        <taxon>Embryophyta</taxon>
        <taxon>Tracheophyta</taxon>
        <taxon>Spermatophyta</taxon>
        <taxon>Magnoliopsida</taxon>
        <taxon>eudicotyledons</taxon>
        <taxon>Gunneridae</taxon>
        <taxon>Pentapetalae</taxon>
        <taxon>rosids</taxon>
        <taxon>fabids</taxon>
        <taxon>Malpighiales</taxon>
        <taxon>Salicaceae</taxon>
        <taxon>Saliceae</taxon>
        <taxon>Salix</taxon>
    </lineage>
</organism>
<reference evidence="2" key="2">
    <citation type="journal article" date="2023" name="Int. J. Mol. Sci.">
        <title>De Novo Assembly and Annotation of 11 Diverse Shrub Willow (Salix) Genomes Reveals Novel Gene Organization in Sex-Linked Regions.</title>
        <authorList>
            <person name="Hyden B."/>
            <person name="Feng K."/>
            <person name="Yates T.B."/>
            <person name="Jawdy S."/>
            <person name="Cereghino C."/>
            <person name="Smart L.B."/>
            <person name="Muchero W."/>
        </authorList>
    </citation>
    <scope>NUCLEOTIDE SEQUENCE</scope>
    <source>
        <tissue evidence="2">Shoot tip</tissue>
    </source>
</reference>
<proteinExistence type="predicted"/>
<protein>
    <submittedName>
        <fullName evidence="2">Uncharacterized protein</fullName>
    </submittedName>
</protein>
<dbReference type="EMBL" id="JAPFFI010000004">
    <property type="protein sequence ID" value="KAJ6397200.1"/>
    <property type="molecule type" value="Genomic_DNA"/>
</dbReference>
<evidence type="ECO:0000256" key="1">
    <source>
        <dbReference type="SAM" id="MobiDB-lite"/>
    </source>
</evidence>
<reference evidence="2" key="1">
    <citation type="submission" date="2022-10" db="EMBL/GenBank/DDBJ databases">
        <authorList>
            <person name="Hyden B.L."/>
            <person name="Feng K."/>
            <person name="Yates T."/>
            <person name="Jawdy S."/>
            <person name="Smart L.B."/>
            <person name="Muchero W."/>
        </authorList>
    </citation>
    <scope>NUCLEOTIDE SEQUENCE</scope>
    <source>
        <tissue evidence="2">Shoot tip</tissue>
    </source>
</reference>
<name>A0ABQ9CF44_9ROSI</name>
<sequence>MAAISQLNQFPCKTLSSKTPLSLPIEFFKTLDYPSKLDQNQPNNQQFHLEIKNSAAHQEKESVLG</sequence>
<gene>
    <name evidence="2" type="ORF">OIU77_022107</name>
</gene>
<evidence type="ECO:0000313" key="2">
    <source>
        <dbReference type="EMBL" id="KAJ6397200.1"/>
    </source>
</evidence>
<evidence type="ECO:0000313" key="3">
    <source>
        <dbReference type="Proteomes" id="UP001141253"/>
    </source>
</evidence>
<accession>A0ABQ9CF44</accession>
<dbReference type="Proteomes" id="UP001141253">
    <property type="component" value="Chromosome 4"/>
</dbReference>
<comment type="caution">
    <text evidence="2">The sequence shown here is derived from an EMBL/GenBank/DDBJ whole genome shotgun (WGS) entry which is preliminary data.</text>
</comment>